<evidence type="ECO:0000256" key="4">
    <source>
        <dbReference type="ARBA" id="ARBA00006559"/>
    </source>
</evidence>
<comment type="subcellular location">
    <subcellularLocation>
        <location evidence="3">Nucleus</location>
    </subcellularLocation>
</comment>
<dbReference type="GO" id="GO:0046872">
    <property type="term" value="F:metal ion binding"/>
    <property type="evidence" value="ECO:0007669"/>
    <property type="project" value="UniProtKB-KW"/>
</dbReference>
<feature type="domain" description="Spo11/DNA topoisomerase VI subunit A N-terminal" evidence="13">
    <location>
        <begin position="99"/>
        <end position="159"/>
    </location>
</feature>
<feature type="domain" description="Topoisomerase 6 subunit A/Spo11 TOPRIM" evidence="14">
    <location>
        <begin position="207"/>
        <end position="372"/>
    </location>
</feature>
<evidence type="ECO:0000313" key="15">
    <source>
        <dbReference type="Ensembl" id="ENSVKKP00000019790.1"/>
    </source>
</evidence>
<evidence type="ECO:0000256" key="6">
    <source>
        <dbReference type="ARBA" id="ARBA00022723"/>
    </source>
</evidence>
<dbReference type="Ensembl" id="ENSVKKT00000020277.1">
    <property type="protein sequence ID" value="ENSVKKP00000019790.1"/>
    <property type="gene ID" value="ENSVKKG00000013389.1"/>
</dbReference>
<dbReference type="InterPro" id="IPR036388">
    <property type="entry name" value="WH-like_DNA-bd_sf"/>
</dbReference>
<dbReference type="Pfam" id="PF04406">
    <property type="entry name" value="TP6A_N"/>
    <property type="match status" value="1"/>
</dbReference>
<comment type="similarity">
    <text evidence="4 12">Belongs to the TOP6A family.</text>
</comment>
<dbReference type="Proteomes" id="UP000694545">
    <property type="component" value="Unplaced"/>
</dbReference>
<dbReference type="Pfam" id="PF21180">
    <property type="entry name" value="TOP6A-Spo11_Toprim"/>
    <property type="match status" value="1"/>
</dbReference>
<keyword evidence="6" id="KW-0479">Metal-binding</keyword>
<dbReference type="GO" id="GO:0000706">
    <property type="term" value="P:meiotic DNA double-strand break processing"/>
    <property type="evidence" value="ECO:0007669"/>
    <property type="project" value="TreeGrafter"/>
</dbReference>
<comment type="cofactor">
    <cofactor evidence="2">
        <name>Mg(2+)</name>
        <dbReference type="ChEBI" id="CHEBI:18420"/>
    </cofactor>
</comment>
<evidence type="ECO:0000256" key="3">
    <source>
        <dbReference type="ARBA" id="ARBA00004123"/>
    </source>
</evidence>
<dbReference type="InterPro" id="IPR013049">
    <property type="entry name" value="Spo11/TopoVI_A_N"/>
</dbReference>
<dbReference type="AlphaFoldDB" id="A0A8D2LBG0"/>
<dbReference type="SUPFAM" id="SSF56726">
    <property type="entry name" value="DNA topoisomerase IV, alpha subunit"/>
    <property type="match status" value="1"/>
</dbReference>
<name>A0A8D2LBG0_VARKO</name>
<dbReference type="PRINTS" id="PR01550">
    <property type="entry name" value="TOP6AFAMILY"/>
</dbReference>
<evidence type="ECO:0000256" key="11">
    <source>
        <dbReference type="ARBA" id="ARBA00023242"/>
    </source>
</evidence>
<evidence type="ECO:0000256" key="7">
    <source>
        <dbReference type="ARBA" id="ARBA00022842"/>
    </source>
</evidence>
<dbReference type="GO" id="GO:0042138">
    <property type="term" value="P:meiotic DNA double-strand break formation"/>
    <property type="evidence" value="ECO:0007669"/>
    <property type="project" value="InterPro"/>
</dbReference>
<feature type="active site" description="O-(5'-phospho-DNA)-tyrosine intermediate" evidence="12">
    <location>
        <position position="127"/>
    </location>
</feature>
<evidence type="ECO:0000256" key="2">
    <source>
        <dbReference type="ARBA" id="ARBA00001946"/>
    </source>
</evidence>
<dbReference type="InterPro" id="IPR034136">
    <property type="entry name" value="TOPRIM_Topo6A/Spo11"/>
</dbReference>
<evidence type="ECO:0000256" key="12">
    <source>
        <dbReference type="PROSITE-ProRule" id="PRU01385"/>
    </source>
</evidence>
<dbReference type="Gene3D" id="3.40.1360.10">
    <property type="match status" value="1"/>
</dbReference>
<protein>
    <recommendedName>
        <fullName evidence="5">DNA topoisomerase (ATP-hydrolyzing)</fullName>
        <ecNumber evidence="5">5.6.2.2</ecNumber>
    </recommendedName>
</protein>
<dbReference type="GO" id="GO:0007131">
    <property type="term" value="P:reciprocal meiotic recombination"/>
    <property type="evidence" value="ECO:0007669"/>
    <property type="project" value="TreeGrafter"/>
</dbReference>
<comment type="catalytic activity">
    <reaction evidence="1 12">
        <text>ATP-dependent breakage, passage and rejoining of double-stranded DNA.</text>
        <dbReference type="EC" id="5.6.2.2"/>
    </reaction>
</comment>
<evidence type="ECO:0000259" key="13">
    <source>
        <dbReference type="Pfam" id="PF04406"/>
    </source>
</evidence>
<evidence type="ECO:0000256" key="1">
    <source>
        <dbReference type="ARBA" id="ARBA00000185"/>
    </source>
</evidence>
<keyword evidence="9 12" id="KW-0238">DNA-binding</keyword>
<dbReference type="GO" id="GO:0003677">
    <property type="term" value="F:DNA binding"/>
    <property type="evidence" value="ECO:0007669"/>
    <property type="project" value="UniProtKB-UniRule"/>
</dbReference>
<reference evidence="15" key="1">
    <citation type="submission" date="2025-08" db="UniProtKB">
        <authorList>
            <consortium name="Ensembl"/>
        </authorList>
    </citation>
    <scope>IDENTIFICATION</scope>
</reference>
<evidence type="ECO:0000313" key="16">
    <source>
        <dbReference type="Proteomes" id="UP000694545"/>
    </source>
</evidence>
<dbReference type="EC" id="5.6.2.2" evidence="5"/>
<dbReference type="PRINTS" id="PR01551">
    <property type="entry name" value="SPO11HOMOLOG"/>
</dbReference>
<accession>A0A8D2LBG0</accession>
<evidence type="ECO:0000256" key="8">
    <source>
        <dbReference type="ARBA" id="ARBA00023029"/>
    </source>
</evidence>
<dbReference type="FunFam" id="1.10.10.10:FF:000387">
    <property type="entry name" value="DNA topoisomerase 6 subunit A"/>
    <property type="match status" value="1"/>
</dbReference>
<evidence type="ECO:0000256" key="9">
    <source>
        <dbReference type="ARBA" id="ARBA00023125"/>
    </source>
</evidence>
<dbReference type="Gene3D" id="1.10.10.10">
    <property type="entry name" value="Winged helix-like DNA-binding domain superfamily/Winged helix DNA-binding domain"/>
    <property type="match status" value="1"/>
</dbReference>
<keyword evidence="11" id="KW-0539">Nucleus</keyword>
<dbReference type="InterPro" id="IPR013048">
    <property type="entry name" value="Meiotic_Spo11"/>
</dbReference>
<dbReference type="GO" id="GO:0005524">
    <property type="term" value="F:ATP binding"/>
    <property type="evidence" value="ECO:0007669"/>
    <property type="project" value="InterPro"/>
</dbReference>
<organism evidence="15 16">
    <name type="scientific">Varanus komodoensis</name>
    <name type="common">Komodo dragon</name>
    <dbReference type="NCBI Taxonomy" id="61221"/>
    <lineage>
        <taxon>Eukaryota</taxon>
        <taxon>Metazoa</taxon>
        <taxon>Chordata</taxon>
        <taxon>Craniata</taxon>
        <taxon>Vertebrata</taxon>
        <taxon>Euteleostomi</taxon>
        <taxon>Lepidosauria</taxon>
        <taxon>Squamata</taxon>
        <taxon>Bifurcata</taxon>
        <taxon>Unidentata</taxon>
        <taxon>Episquamata</taxon>
        <taxon>Toxicofera</taxon>
        <taxon>Anguimorpha</taxon>
        <taxon>Paleoanguimorpha</taxon>
        <taxon>Varanoidea</taxon>
        <taxon>Varanidae</taxon>
        <taxon>Varanus</taxon>
    </lineage>
</organism>
<evidence type="ECO:0000256" key="10">
    <source>
        <dbReference type="ARBA" id="ARBA00023235"/>
    </source>
</evidence>
<proteinExistence type="inferred from homology"/>
<dbReference type="GO" id="GO:0000228">
    <property type="term" value="C:nuclear chromosome"/>
    <property type="evidence" value="ECO:0007669"/>
    <property type="project" value="TreeGrafter"/>
</dbReference>
<keyword evidence="8 12" id="KW-0799">Topoisomerase</keyword>
<evidence type="ECO:0000259" key="14">
    <source>
        <dbReference type="Pfam" id="PF21180"/>
    </source>
</evidence>
<dbReference type="CDD" id="cd00223">
    <property type="entry name" value="TOPRIM_TopoIIB_SPO"/>
    <property type="match status" value="1"/>
</dbReference>
<keyword evidence="16" id="KW-1185">Reference proteome</keyword>
<dbReference type="GO" id="GO:0003918">
    <property type="term" value="F:DNA topoisomerase type II (double strand cut, ATP-hydrolyzing) activity"/>
    <property type="evidence" value="ECO:0007669"/>
    <property type="project" value="UniProtKB-UniRule"/>
</dbReference>
<dbReference type="InterPro" id="IPR036078">
    <property type="entry name" value="Spo11/TopoVI_A_sf"/>
</dbReference>
<dbReference type="PROSITE" id="PS52041">
    <property type="entry name" value="TOPO_IIB"/>
    <property type="match status" value="1"/>
</dbReference>
<dbReference type="PANTHER" id="PTHR10848">
    <property type="entry name" value="MEIOTIC RECOMBINATION PROTEIN SPO11"/>
    <property type="match status" value="1"/>
</dbReference>
<dbReference type="InterPro" id="IPR002815">
    <property type="entry name" value="Spo11/TopoVI_A"/>
</dbReference>
<keyword evidence="7" id="KW-0460">Magnesium</keyword>
<evidence type="ECO:0000256" key="5">
    <source>
        <dbReference type="ARBA" id="ARBA00012895"/>
    </source>
</evidence>
<sequence length="378" mass="43502">MVERKYLYYTLEHFFEILQLVCILYEIVYHCFSSQVLSAIENITEDIIKSLSRNEAPVLILKNRSDWGNIQFKDSVGLQMTSNCTTRKVRSDCPKSAPKFALFLKILSIIYKMVQTNIYATKRDIFYTDPAHFCNQRVVDDIINDISCMLKIPRRNLHILSTSKGCIAGNLSYIEEDGTRVNCTCSTAAAVPSNVEGLRNLITEAKFILVIEKDATFQRLLDDNFCSRMYPCILITGKGVPDMNTRLLVRKLWDTCQIPVFALMDADPHGKSNSCYFMFQSMSFEAHRLTVPAIRWLGLLPSDFDRHTNIDIYSIILLDHCKLHISFNLKFNFLYFPLQLDIMTTSKMKAEIQALTSFSSDYLSRVYLPNKLQFGGWI</sequence>
<dbReference type="PANTHER" id="PTHR10848:SF0">
    <property type="entry name" value="MEIOTIC RECOMBINATION PROTEIN SPO11"/>
    <property type="match status" value="1"/>
</dbReference>
<keyword evidence="10 12" id="KW-0413">Isomerase</keyword>
<reference evidence="15" key="2">
    <citation type="submission" date="2025-09" db="UniProtKB">
        <authorList>
            <consortium name="Ensembl"/>
        </authorList>
    </citation>
    <scope>IDENTIFICATION</scope>
</reference>